<evidence type="ECO:0000313" key="3">
    <source>
        <dbReference type="EMBL" id="MBB6106187.1"/>
    </source>
</evidence>
<comment type="caution">
    <text evidence="3">The sequence shown here is derived from an EMBL/GenBank/DDBJ whole genome shotgun (WGS) entry which is preliminary data.</text>
</comment>
<dbReference type="Proteomes" id="UP000571554">
    <property type="component" value="Unassembled WGS sequence"/>
</dbReference>
<feature type="compositionally biased region" description="Low complexity" evidence="1">
    <location>
        <begin position="78"/>
        <end position="89"/>
    </location>
</feature>
<dbReference type="RefSeq" id="WP_183730979.1">
    <property type="nucleotide sequence ID" value="NZ_JACHBW010000023.1"/>
</dbReference>
<feature type="chain" id="PRO_5030949108" description="DUF3304 domain-containing protein" evidence="2">
    <location>
        <begin position="23"/>
        <end position="229"/>
    </location>
</feature>
<name>A0A7W9U366_9BURK</name>
<sequence length="229" mass="25745">MKLTTRFTCFTLLTLLALVTSACSRGSTDGGKLSFGTSSDSKWDDPNIDIITAGSYNYTDYDIYDVFLLPPDAKSLDDAASADGASATPQSYTQWEGGPGRRPSLAWDFRWKTPMKMKVWWQRVVDEKLMYASGKNYDPYTHRETEPGMAWCEGEITVTQPPIKDKSGGLLLHFFPDGRVEGDMNLVTERDPVKADITKRNALPKLTGRPCLKEIPNPYYGRKKPVQWN</sequence>
<gene>
    <name evidence="3" type="ORF">F4827_006058</name>
</gene>
<accession>A0A7W9U366</accession>
<keyword evidence="2" id="KW-0732">Signal</keyword>
<dbReference type="PROSITE" id="PS51257">
    <property type="entry name" value="PROKAR_LIPOPROTEIN"/>
    <property type="match status" value="1"/>
</dbReference>
<evidence type="ECO:0000256" key="1">
    <source>
        <dbReference type="SAM" id="MobiDB-lite"/>
    </source>
</evidence>
<dbReference type="EMBL" id="JACHBW010000023">
    <property type="protein sequence ID" value="MBB6106187.1"/>
    <property type="molecule type" value="Genomic_DNA"/>
</dbReference>
<proteinExistence type="predicted"/>
<feature type="signal peptide" evidence="2">
    <location>
        <begin position="1"/>
        <end position="22"/>
    </location>
</feature>
<evidence type="ECO:0000313" key="4">
    <source>
        <dbReference type="Proteomes" id="UP000571554"/>
    </source>
</evidence>
<evidence type="ECO:0000256" key="2">
    <source>
        <dbReference type="SAM" id="SignalP"/>
    </source>
</evidence>
<feature type="region of interest" description="Disordered" evidence="1">
    <location>
        <begin position="78"/>
        <end position="101"/>
    </location>
</feature>
<keyword evidence="4" id="KW-1185">Reference proteome</keyword>
<evidence type="ECO:0008006" key="5">
    <source>
        <dbReference type="Google" id="ProtNLM"/>
    </source>
</evidence>
<reference evidence="3 4" key="1">
    <citation type="submission" date="2020-08" db="EMBL/GenBank/DDBJ databases">
        <title>Above-ground endophytic microbial communities from plants in different locations in the United States.</title>
        <authorList>
            <person name="Frank C."/>
        </authorList>
    </citation>
    <scope>NUCLEOTIDE SEQUENCE [LARGE SCALE GENOMIC DNA]</scope>
    <source>
        <strain evidence="3 4">WP4_2_2</strain>
    </source>
</reference>
<dbReference type="AlphaFoldDB" id="A0A7W9U366"/>
<protein>
    <recommendedName>
        <fullName evidence="5">DUF3304 domain-containing protein</fullName>
    </recommendedName>
</protein>
<organism evidence="3 4">
    <name type="scientific">Paraburkholderia bannensis</name>
    <dbReference type="NCBI Taxonomy" id="765414"/>
    <lineage>
        <taxon>Bacteria</taxon>
        <taxon>Pseudomonadati</taxon>
        <taxon>Pseudomonadota</taxon>
        <taxon>Betaproteobacteria</taxon>
        <taxon>Burkholderiales</taxon>
        <taxon>Burkholderiaceae</taxon>
        <taxon>Paraburkholderia</taxon>
    </lineage>
</organism>